<feature type="transmembrane region" description="Helical" evidence="1">
    <location>
        <begin position="50"/>
        <end position="72"/>
    </location>
</feature>
<accession>A0A6N3AUI3</accession>
<feature type="transmembrane region" description="Helical" evidence="1">
    <location>
        <begin position="12"/>
        <end position="38"/>
    </location>
</feature>
<dbReference type="AlphaFoldDB" id="A0A6N3AUI3"/>
<keyword evidence="1" id="KW-0472">Membrane</keyword>
<dbReference type="EMBL" id="CACRTN010000012">
    <property type="protein sequence ID" value="VYT96054.1"/>
    <property type="molecule type" value="Genomic_DNA"/>
</dbReference>
<protein>
    <submittedName>
        <fullName evidence="2">Uncharacterized protein</fullName>
    </submittedName>
</protein>
<evidence type="ECO:0000313" key="2">
    <source>
        <dbReference type="EMBL" id="VYT96054.1"/>
    </source>
</evidence>
<evidence type="ECO:0000256" key="1">
    <source>
        <dbReference type="SAM" id="Phobius"/>
    </source>
</evidence>
<keyword evidence="1" id="KW-0812">Transmembrane</keyword>
<dbReference type="RefSeq" id="WP_156848649.1">
    <property type="nucleotide sequence ID" value="NZ_CACRTN010000012.1"/>
</dbReference>
<gene>
    <name evidence="2" type="ORF">CILFYP54_00392</name>
</gene>
<proteinExistence type="predicted"/>
<keyword evidence="1" id="KW-1133">Transmembrane helix</keyword>
<reference evidence="2" key="1">
    <citation type="submission" date="2019-11" db="EMBL/GenBank/DDBJ databases">
        <authorList>
            <person name="Feng L."/>
        </authorList>
    </citation>
    <scope>NUCLEOTIDE SEQUENCE</scope>
    <source>
        <strain evidence="2">CintestinalisLFYP54</strain>
    </source>
</reference>
<sequence length="223" mass="25034">MNPPMYSSIEWFHQLNFCFIAVGAVLVVTMLFCVWGTFYNISQGYRSRRWLLAVALMALGAVAGLSITMLGIKGEWDLQSTTFDEEAVEEEVVWSRRIIAFERDVDSLTSGVADATVTNFLFYKRASVSHRKMASYVVMEDRSGNGGLVEASYPTTGTVVFEDASAEDARVEEVETRKVRVKGHWLGNDFEYFDVTTDERRIHVPEGTLDMARIADADEGEAE</sequence>
<name>A0A6N3AUI3_9ACTN</name>
<organism evidence="2">
    <name type="scientific">Collinsella intestinalis</name>
    <dbReference type="NCBI Taxonomy" id="147207"/>
    <lineage>
        <taxon>Bacteria</taxon>
        <taxon>Bacillati</taxon>
        <taxon>Actinomycetota</taxon>
        <taxon>Coriobacteriia</taxon>
        <taxon>Coriobacteriales</taxon>
        <taxon>Coriobacteriaceae</taxon>
        <taxon>Collinsella</taxon>
    </lineage>
</organism>